<accession>G0TZZ4</accession>
<dbReference type="VEuPathDB" id="TriTrypDB:TvY486_0807810"/>
<dbReference type="EMBL" id="HE573024">
    <property type="protein sequence ID" value="CCC50174.1"/>
    <property type="molecule type" value="Genomic_DNA"/>
</dbReference>
<protein>
    <submittedName>
        <fullName evidence="1">Uncharacterized protein</fullName>
    </submittedName>
</protein>
<proteinExistence type="predicted"/>
<dbReference type="AlphaFoldDB" id="G0TZZ4"/>
<evidence type="ECO:0000313" key="1">
    <source>
        <dbReference type="EMBL" id="CCC50174.1"/>
    </source>
</evidence>
<dbReference type="OMA" id="RYIYAWG"/>
<gene>
    <name evidence="1" type="ORF">TVY486_0807810</name>
</gene>
<name>G0TZZ4_TRYVY</name>
<sequence length="254" mass="29247">MNGEEAGAIPAISYEDVRDALPPSRCSSAAEGEHEQAAEDMLCHVLHQLEEGESYSRGVLHQHWFRGASSIMVKAELERAEIAIKNKAGFGSKDGSDGAADENREAHNSAATLNQYYHHEKVRLKLMYDEDLARRELLLEEHNMVNILWLMMSESHERWTLFEEHTTTHHLITAVMKPKVYNRYIYAWGIMCATSFKPMQTEVDRIHHGQRHKPEYMRRLPLTCRIPLEPDCHLQWPSSSEPVPLISMRPNEVH</sequence>
<reference evidence="1" key="1">
    <citation type="journal article" date="2012" name="Proc. Natl. Acad. Sci. U.S.A.">
        <title>Antigenic diversity is generated by distinct evolutionary mechanisms in African trypanosome species.</title>
        <authorList>
            <person name="Jackson A.P."/>
            <person name="Berry A."/>
            <person name="Aslett M."/>
            <person name="Allison H.C."/>
            <person name="Burton P."/>
            <person name="Vavrova-Anderson J."/>
            <person name="Brown R."/>
            <person name="Browne H."/>
            <person name="Corton N."/>
            <person name="Hauser H."/>
            <person name="Gamble J."/>
            <person name="Gilderthorp R."/>
            <person name="Marcello L."/>
            <person name="McQuillan J."/>
            <person name="Otto T.D."/>
            <person name="Quail M.A."/>
            <person name="Sanders M.J."/>
            <person name="van Tonder A."/>
            <person name="Ginger M.L."/>
            <person name="Field M.C."/>
            <person name="Barry J.D."/>
            <person name="Hertz-Fowler C."/>
            <person name="Berriman M."/>
        </authorList>
    </citation>
    <scope>NUCLEOTIDE SEQUENCE</scope>
    <source>
        <strain evidence="1">Y486</strain>
    </source>
</reference>
<organism evidence="1">
    <name type="scientific">Trypanosoma vivax (strain Y486)</name>
    <dbReference type="NCBI Taxonomy" id="1055687"/>
    <lineage>
        <taxon>Eukaryota</taxon>
        <taxon>Discoba</taxon>
        <taxon>Euglenozoa</taxon>
        <taxon>Kinetoplastea</taxon>
        <taxon>Metakinetoplastina</taxon>
        <taxon>Trypanosomatida</taxon>
        <taxon>Trypanosomatidae</taxon>
        <taxon>Trypanosoma</taxon>
        <taxon>Duttonella</taxon>
    </lineage>
</organism>